<accession>A0A3G1KPM5</accession>
<evidence type="ECO:0000259" key="1">
    <source>
        <dbReference type="Pfam" id="PF01208"/>
    </source>
</evidence>
<protein>
    <recommendedName>
        <fullName evidence="1">Uroporphyrinogen decarboxylase (URO-D) domain-containing protein</fullName>
    </recommendedName>
</protein>
<dbReference type="PANTHER" id="PTHR47099">
    <property type="entry name" value="METHYLCOBAMIDE:COM METHYLTRANSFERASE MTBA"/>
    <property type="match status" value="1"/>
</dbReference>
<keyword evidence="3" id="KW-1185">Reference proteome</keyword>
<proteinExistence type="predicted"/>
<name>A0A3G1KPM5_FORW1</name>
<feature type="domain" description="Uroporphyrinogen decarboxylase (URO-D)" evidence="1">
    <location>
        <begin position="3"/>
        <end position="332"/>
    </location>
</feature>
<dbReference type="EMBL" id="CP017634">
    <property type="protein sequence ID" value="ATW24397.1"/>
    <property type="molecule type" value="Genomic_DNA"/>
</dbReference>
<dbReference type="GO" id="GO:0004853">
    <property type="term" value="F:uroporphyrinogen decarboxylase activity"/>
    <property type="evidence" value="ECO:0007669"/>
    <property type="project" value="InterPro"/>
</dbReference>
<evidence type="ECO:0000313" key="3">
    <source>
        <dbReference type="Proteomes" id="UP000323521"/>
    </source>
</evidence>
<dbReference type="KEGG" id="fwa:DCMF_06010"/>
<dbReference type="PANTHER" id="PTHR47099:SF1">
    <property type="entry name" value="METHYLCOBAMIDE:COM METHYLTRANSFERASE MTBA"/>
    <property type="match status" value="1"/>
</dbReference>
<dbReference type="InterPro" id="IPR052024">
    <property type="entry name" value="Methanogen_methyltrans"/>
</dbReference>
<dbReference type="GO" id="GO:0006779">
    <property type="term" value="P:porphyrin-containing compound biosynthetic process"/>
    <property type="evidence" value="ECO:0007669"/>
    <property type="project" value="InterPro"/>
</dbReference>
<evidence type="ECO:0000313" key="2">
    <source>
        <dbReference type="EMBL" id="ATW24397.1"/>
    </source>
</evidence>
<reference evidence="2 3" key="1">
    <citation type="submission" date="2016-10" db="EMBL/GenBank/DDBJ databases">
        <title>Complete Genome Sequence of Peptococcaceae strain DCMF.</title>
        <authorList>
            <person name="Edwards R.J."/>
            <person name="Holland S.I."/>
            <person name="Deshpande N.P."/>
            <person name="Wong Y.K."/>
            <person name="Ertan H."/>
            <person name="Manefield M."/>
            <person name="Russell T.L."/>
            <person name="Lee M.J."/>
        </authorList>
    </citation>
    <scope>NUCLEOTIDE SEQUENCE [LARGE SCALE GENOMIC DNA]</scope>
    <source>
        <strain evidence="2 3">DCMF</strain>
    </source>
</reference>
<dbReference type="InterPro" id="IPR038071">
    <property type="entry name" value="UROD/MetE-like_sf"/>
</dbReference>
<dbReference type="InterPro" id="IPR000257">
    <property type="entry name" value="Uroporphyrinogen_deCOase"/>
</dbReference>
<gene>
    <name evidence="2" type="ORF">DCMF_06010</name>
</gene>
<dbReference type="Proteomes" id="UP000323521">
    <property type="component" value="Chromosome"/>
</dbReference>
<dbReference type="OrthoDB" id="8452307at2"/>
<sequence>MNSRERVFAVLDGKIPDRVPVLAQVGDHAGIIDGLTFDVMYKDAQRAADAHLKALNRYKYDSVAIQVEPSWPVVEACGGVIFYPSDKYPWITKNPILTEEDIKKFEMPDFAKAPGSKVMVEGTRILAESTDVPVGAYVTGPFTFSMQLFPYESFIKSVRNKEFIHALIQKSTEIVNAYAQALREAGASFLVICEHDLQMFSPVTMAELFLPYLKQVLTYKYNILHLCGKVESHMEVNGGVLANMDKLHMVSLGHHTDMLKFKKKYAGKLGFAGNLDHIVFLPQASPDEVEEKCGEIICAAKEGGQYMLSPGCEITADVPPENVEAMMRAAEKFGRYE</sequence>
<dbReference type="RefSeq" id="WP_148133588.1">
    <property type="nucleotide sequence ID" value="NZ_CP017634.1"/>
</dbReference>
<dbReference type="AlphaFoldDB" id="A0A3G1KPM5"/>
<organism evidence="2 3">
    <name type="scientific">Formimonas warabiya</name>
    <dbReference type="NCBI Taxonomy" id="1761012"/>
    <lineage>
        <taxon>Bacteria</taxon>
        <taxon>Bacillati</taxon>
        <taxon>Bacillota</taxon>
        <taxon>Clostridia</taxon>
        <taxon>Eubacteriales</taxon>
        <taxon>Peptococcaceae</taxon>
        <taxon>Candidatus Formimonas</taxon>
    </lineage>
</organism>
<dbReference type="Pfam" id="PF01208">
    <property type="entry name" value="URO-D"/>
    <property type="match status" value="1"/>
</dbReference>
<dbReference type="SUPFAM" id="SSF51726">
    <property type="entry name" value="UROD/MetE-like"/>
    <property type="match status" value="1"/>
</dbReference>
<dbReference type="Gene3D" id="3.20.20.210">
    <property type="match status" value="1"/>
</dbReference>